<dbReference type="Pfam" id="PF17963">
    <property type="entry name" value="Big_9"/>
    <property type="match status" value="1"/>
</dbReference>
<comment type="caution">
    <text evidence="2">The sequence shown here is derived from an EMBL/GenBank/DDBJ whole genome shotgun (WGS) entry which is preliminary data.</text>
</comment>
<dbReference type="STRING" id="1859457.BET10_16085"/>
<evidence type="ECO:0000313" key="2">
    <source>
        <dbReference type="EMBL" id="OHU89644.1"/>
    </source>
</evidence>
<dbReference type="RefSeq" id="WP_070986271.1">
    <property type="nucleotide sequence ID" value="NZ_MKJU01000028.1"/>
</dbReference>
<evidence type="ECO:0000256" key="1">
    <source>
        <dbReference type="SAM" id="SignalP"/>
    </source>
</evidence>
<sequence>MNKYLSQLTLTSFILLFISACNSDSHDKVTPPMMDDKNTAPTAMDLSVTIQADTEFSGTLTATDKDGDTLLYSLSSGASYGSVEVNADGTFSYVPQREYTGSDSFKFSVSDGVNGKVTAMVNITIELLEVTFSSYSRAAFEQNQTDTPLSVNGRLFIQDVTSGADYNDLLEQ</sequence>
<protein>
    <recommendedName>
        <fullName evidence="4">Cadherin domain-containing protein</fullName>
    </recommendedName>
</protein>
<feature type="chain" id="PRO_5010178238" description="Cadherin domain-containing protein" evidence="1">
    <location>
        <begin position="24"/>
        <end position="172"/>
    </location>
</feature>
<dbReference type="AlphaFoldDB" id="A0A1S1MW85"/>
<keyword evidence="1" id="KW-0732">Signal</keyword>
<dbReference type="GO" id="GO:0005509">
    <property type="term" value="F:calcium ion binding"/>
    <property type="evidence" value="ECO:0007669"/>
    <property type="project" value="InterPro"/>
</dbReference>
<organism evidence="2 3">
    <name type="scientific">Pseudoalteromonas amylolytica</name>
    <dbReference type="NCBI Taxonomy" id="1859457"/>
    <lineage>
        <taxon>Bacteria</taxon>
        <taxon>Pseudomonadati</taxon>
        <taxon>Pseudomonadota</taxon>
        <taxon>Gammaproteobacteria</taxon>
        <taxon>Alteromonadales</taxon>
        <taxon>Pseudoalteromonadaceae</taxon>
        <taxon>Pseudoalteromonas</taxon>
    </lineage>
</organism>
<reference evidence="2 3" key="1">
    <citation type="submission" date="2016-09" db="EMBL/GenBank/DDBJ databases">
        <title>Pseudoalteromonas amylolytica sp. nov., isolated from the surface seawater.</title>
        <authorList>
            <person name="Wu Y.-H."/>
            <person name="Cheng H."/>
            <person name="Jin X.-B."/>
            <person name="Wang C.-S."/>
            <person name="Xu X.-W."/>
        </authorList>
    </citation>
    <scope>NUCLEOTIDE SEQUENCE [LARGE SCALE GENOMIC DNA]</scope>
    <source>
        <strain evidence="2 3">JW1</strain>
    </source>
</reference>
<name>A0A1S1MW85_9GAMM</name>
<feature type="signal peptide" evidence="1">
    <location>
        <begin position="1"/>
        <end position="23"/>
    </location>
</feature>
<accession>A0A1S1MW85</accession>
<dbReference type="InterPro" id="IPR015919">
    <property type="entry name" value="Cadherin-like_sf"/>
</dbReference>
<dbReference type="GO" id="GO:0016020">
    <property type="term" value="C:membrane"/>
    <property type="evidence" value="ECO:0007669"/>
    <property type="project" value="InterPro"/>
</dbReference>
<dbReference type="Gene3D" id="2.60.40.3440">
    <property type="match status" value="1"/>
</dbReference>
<keyword evidence="3" id="KW-1185">Reference proteome</keyword>
<evidence type="ECO:0008006" key="4">
    <source>
        <dbReference type="Google" id="ProtNLM"/>
    </source>
</evidence>
<evidence type="ECO:0000313" key="3">
    <source>
        <dbReference type="Proteomes" id="UP000179786"/>
    </source>
</evidence>
<dbReference type="OrthoDB" id="5769598at2"/>
<proteinExistence type="predicted"/>
<dbReference type="SUPFAM" id="SSF49313">
    <property type="entry name" value="Cadherin-like"/>
    <property type="match status" value="1"/>
</dbReference>
<dbReference type="EMBL" id="MKJU01000028">
    <property type="protein sequence ID" value="OHU89644.1"/>
    <property type="molecule type" value="Genomic_DNA"/>
</dbReference>
<dbReference type="Proteomes" id="UP000179786">
    <property type="component" value="Unassembled WGS sequence"/>
</dbReference>
<dbReference type="PROSITE" id="PS51257">
    <property type="entry name" value="PROKAR_LIPOPROTEIN"/>
    <property type="match status" value="1"/>
</dbReference>
<gene>
    <name evidence="2" type="ORF">BET10_16085</name>
</gene>